<comment type="similarity">
    <text evidence="1">Belongs to the TRAFAC class TrmE-Era-EngA-EngB-Septin-like GTPase superfamily. AIG1/Toc34/Toc159-like paraseptin GTPase family. IAN subfamily.</text>
</comment>
<sequence length="295" mass="33641">MAGLQDNDLRIVLVGKTGSGKSATANTIIGREEFKSKVAPYSVTKECQRKERHWKGKDLCVVDTPGLFDTKEKLKSTCEEISRCVLLSLPGPHAIILVLQLGRYTEEEQRTVALIKVIFGKEVMKHMIVLFTRKDDLGDQTLPEFMEGSDVNLQNIIKECGNRCCAFNNRSVDEAEKEAQLQELVDLIEEMVGKNGGAHFSDAIYKDIDKKLKNKAEALKKIYAEQLKKETKLVEEQCAQGKIPEQKAKEKKNSLLESYNERIKNIEKEAERNIFQDVVDMVRNTLSKIWNMFWK</sequence>
<dbReference type="SUPFAM" id="SSF52540">
    <property type="entry name" value="P-loop containing nucleoside triphosphate hydrolases"/>
    <property type="match status" value="1"/>
</dbReference>
<accession>A0A7J7QT67</accession>
<keyword evidence="3" id="KW-0342">GTP-binding</keyword>
<comment type="caution">
    <text evidence="6">The sequence shown here is derived from an EMBL/GenBank/DDBJ whole genome shotgun (WGS) entry which is preliminary data.</text>
</comment>
<dbReference type="PROSITE" id="PS51720">
    <property type="entry name" value="G_AIG1"/>
    <property type="match status" value="1"/>
</dbReference>
<dbReference type="AlphaFoldDB" id="A0A7J7QT67"/>
<keyword evidence="4" id="KW-0175">Coiled coil</keyword>
<reference evidence="6 7" key="1">
    <citation type="journal article" date="2020" name="Nature">
        <title>Six reference-quality genomes reveal evolution of bat adaptations.</title>
        <authorList>
            <person name="Jebb D."/>
            <person name="Huang Z."/>
            <person name="Pippel M."/>
            <person name="Hughes G.M."/>
            <person name="Lavrichenko K."/>
            <person name="Devanna P."/>
            <person name="Winkler S."/>
            <person name="Jermiin L.S."/>
            <person name="Skirmuntt E.C."/>
            <person name="Katzourakis A."/>
            <person name="Burkitt-Gray L."/>
            <person name="Ray D.A."/>
            <person name="Sullivan K.A.M."/>
            <person name="Roscito J.G."/>
            <person name="Kirilenko B.M."/>
            <person name="Davalos L.M."/>
            <person name="Corthals A.P."/>
            <person name="Power M.L."/>
            <person name="Jones G."/>
            <person name="Ransome R.D."/>
            <person name="Dechmann D.K.N."/>
            <person name="Locatelli A.G."/>
            <person name="Puechmaille S.J."/>
            <person name="Fedrigo O."/>
            <person name="Jarvis E.D."/>
            <person name="Hiller M."/>
            <person name="Vernes S.C."/>
            <person name="Myers E.W."/>
            <person name="Teeling E.C."/>
        </authorList>
    </citation>
    <scope>NUCLEOTIDE SEQUENCE [LARGE SCALE GENOMIC DNA]</scope>
    <source>
        <strain evidence="6">MMyoMyo1</strain>
        <tissue evidence="6">Flight muscle</tissue>
    </source>
</reference>
<dbReference type="InterPro" id="IPR045058">
    <property type="entry name" value="GIMA/IAN/Toc"/>
</dbReference>
<gene>
    <name evidence="6" type="ORF">mMyoMyo1_005645</name>
</gene>
<name>A0A7J7QT67_MYOMY</name>
<protein>
    <submittedName>
        <fullName evidence="6">GTPase, IMAP family member 7</fullName>
    </submittedName>
</protein>
<dbReference type="CDD" id="cd01852">
    <property type="entry name" value="AIG1"/>
    <property type="match status" value="1"/>
</dbReference>
<dbReference type="FunFam" id="3.40.50.300:FF:000366">
    <property type="entry name" value="GTPase, IMAP family member 2"/>
    <property type="match status" value="1"/>
</dbReference>
<dbReference type="OrthoDB" id="8954335at2759"/>
<keyword evidence="7" id="KW-1185">Reference proteome</keyword>
<evidence type="ECO:0000256" key="4">
    <source>
        <dbReference type="SAM" id="Coils"/>
    </source>
</evidence>
<dbReference type="Pfam" id="PF04548">
    <property type="entry name" value="AIG1"/>
    <property type="match status" value="1"/>
</dbReference>
<dbReference type="Proteomes" id="UP000527355">
    <property type="component" value="Unassembled WGS sequence"/>
</dbReference>
<dbReference type="PANTHER" id="PTHR10903:SF170">
    <property type="entry name" value="GTPASE IMAP FAMILY MEMBER 7"/>
    <property type="match status" value="1"/>
</dbReference>
<dbReference type="VEuPathDB" id="HostDB:LOC118659662"/>
<dbReference type="InterPro" id="IPR006703">
    <property type="entry name" value="G_AIG1"/>
</dbReference>
<evidence type="ECO:0000256" key="1">
    <source>
        <dbReference type="ARBA" id="ARBA00008535"/>
    </source>
</evidence>
<dbReference type="PANTHER" id="PTHR10903">
    <property type="entry name" value="GTPASE, IMAP FAMILY MEMBER-RELATED"/>
    <property type="match status" value="1"/>
</dbReference>
<evidence type="ECO:0000313" key="6">
    <source>
        <dbReference type="EMBL" id="KAF6266977.1"/>
    </source>
</evidence>
<dbReference type="Gene3D" id="3.40.50.300">
    <property type="entry name" value="P-loop containing nucleotide triphosphate hydrolases"/>
    <property type="match status" value="1"/>
</dbReference>
<keyword evidence="2" id="KW-0547">Nucleotide-binding</keyword>
<evidence type="ECO:0000256" key="2">
    <source>
        <dbReference type="ARBA" id="ARBA00022741"/>
    </source>
</evidence>
<evidence type="ECO:0000313" key="7">
    <source>
        <dbReference type="Proteomes" id="UP000527355"/>
    </source>
</evidence>
<feature type="domain" description="AIG1-type G" evidence="5">
    <location>
        <begin position="6"/>
        <end position="209"/>
    </location>
</feature>
<proteinExistence type="inferred from homology"/>
<dbReference type="InterPro" id="IPR027417">
    <property type="entry name" value="P-loop_NTPase"/>
</dbReference>
<evidence type="ECO:0000259" key="5">
    <source>
        <dbReference type="PROSITE" id="PS51720"/>
    </source>
</evidence>
<dbReference type="EMBL" id="JABWUV010000065">
    <property type="protein sequence ID" value="KAF6266977.1"/>
    <property type="molecule type" value="Genomic_DNA"/>
</dbReference>
<evidence type="ECO:0000256" key="3">
    <source>
        <dbReference type="ARBA" id="ARBA00023134"/>
    </source>
</evidence>
<organism evidence="6 7">
    <name type="scientific">Myotis myotis</name>
    <name type="common">Greater mouse-eared bat</name>
    <name type="synonym">Vespertilio myotis</name>
    <dbReference type="NCBI Taxonomy" id="51298"/>
    <lineage>
        <taxon>Eukaryota</taxon>
        <taxon>Metazoa</taxon>
        <taxon>Chordata</taxon>
        <taxon>Craniata</taxon>
        <taxon>Vertebrata</taxon>
        <taxon>Euteleostomi</taxon>
        <taxon>Mammalia</taxon>
        <taxon>Eutheria</taxon>
        <taxon>Laurasiatheria</taxon>
        <taxon>Chiroptera</taxon>
        <taxon>Yangochiroptera</taxon>
        <taxon>Vespertilionidae</taxon>
        <taxon>Myotis</taxon>
    </lineage>
</organism>
<dbReference type="GO" id="GO:0005525">
    <property type="term" value="F:GTP binding"/>
    <property type="evidence" value="ECO:0007669"/>
    <property type="project" value="UniProtKB-KW"/>
</dbReference>
<feature type="coiled-coil region" evidence="4">
    <location>
        <begin position="249"/>
        <end position="276"/>
    </location>
</feature>